<evidence type="ECO:0000313" key="3">
    <source>
        <dbReference type="EMBL" id="MBA4603667.1"/>
    </source>
</evidence>
<comment type="caution">
    <text evidence="3">The sequence shown here is derived from an EMBL/GenBank/DDBJ whole genome shotgun (WGS) entry which is preliminary data.</text>
</comment>
<feature type="domain" description="CRISPR type III-associated protein" evidence="2">
    <location>
        <begin position="15"/>
        <end position="149"/>
    </location>
</feature>
<protein>
    <submittedName>
        <fullName evidence="3">Type III-B CRISPR module RAMP protein Cmr1</fullName>
    </submittedName>
</protein>
<evidence type="ECO:0000259" key="2">
    <source>
        <dbReference type="Pfam" id="PF03787"/>
    </source>
</evidence>
<dbReference type="RefSeq" id="WP_181742142.1">
    <property type="nucleotide sequence ID" value="NZ_JACEOL010000065.1"/>
</dbReference>
<dbReference type="Pfam" id="PF03787">
    <property type="entry name" value="RAMPs"/>
    <property type="match status" value="1"/>
</dbReference>
<dbReference type="InterPro" id="IPR005537">
    <property type="entry name" value="RAMP_III_fam"/>
</dbReference>
<dbReference type="InterPro" id="IPR007522">
    <property type="entry name" value="CRISPR-assoc_prot_TM1795"/>
</dbReference>
<keyword evidence="4" id="KW-1185">Reference proteome</keyword>
<proteinExistence type="predicted"/>
<name>A0A7W2ASQ5_9BACL</name>
<keyword evidence="1" id="KW-0051">Antiviral defense</keyword>
<evidence type="ECO:0000256" key="1">
    <source>
        <dbReference type="ARBA" id="ARBA00023118"/>
    </source>
</evidence>
<reference evidence="3 4" key="1">
    <citation type="submission" date="2020-07" db="EMBL/GenBank/DDBJ databases">
        <title>Thermoactinomyces phylogeny.</title>
        <authorList>
            <person name="Dunlap C."/>
        </authorList>
    </citation>
    <scope>NUCLEOTIDE SEQUENCE [LARGE SCALE GENOMIC DNA]</scope>
    <source>
        <strain evidence="3 4">AMNI-1</strain>
    </source>
</reference>
<evidence type="ECO:0000313" key="4">
    <source>
        <dbReference type="Proteomes" id="UP000538292"/>
    </source>
</evidence>
<dbReference type="EMBL" id="JACEOL010000065">
    <property type="protein sequence ID" value="MBA4603667.1"/>
    <property type="molecule type" value="Genomic_DNA"/>
</dbReference>
<dbReference type="GO" id="GO:0051607">
    <property type="term" value="P:defense response to virus"/>
    <property type="evidence" value="ECO:0007669"/>
    <property type="project" value="UniProtKB-KW"/>
</dbReference>
<dbReference type="NCBIfam" id="TIGR01894">
    <property type="entry name" value="cas_TM1795_cmr1"/>
    <property type="match status" value="1"/>
</dbReference>
<gene>
    <name evidence="3" type="primary">cmr1</name>
    <name evidence="3" type="ORF">H2C83_15475</name>
</gene>
<accession>A0A7W2ASQ5</accession>
<organism evidence="3 4">
    <name type="scientific">Thermoactinomyces mirandus</name>
    <dbReference type="NCBI Taxonomy" id="2756294"/>
    <lineage>
        <taxon>Bacteria</taxon>
        <taxon>Bacillati</taxon>
        <taxon>Bacillota</taxon>
        <taxon>Bacilli</taxon>
        <taxon>Bacillales</taxon>
        <taxon>Thermoactinomycetaceae</taxon>
        <taxon>Thermoactinomyces</taxon>
    </lineage>
</organism>
<dbReference type="AlphaFoldDB" id="A0A7W2ASQ5"/>
<dbReference type="Proteomes" id="UP000538292">
    <property type="component" value="Unassembled WGS sequence"/>
</dbReference>
<sequence length="373" mass="42746">MSVPLVKIKTRFCSVTPLCLHGADKNQAELRLPSIKGALRYWYRAACPDFSEKTDSGITKEELLFGGTRGKAGQSAFLMRLAKKEDIKIVRDQYNRKCFSGIKFELEFLLRPNLGNDIKPDWRGLLTSIWLLGHLGGLGSKSRKGYGTIALESWSAEESEEIQRLINDFSIAHEAKSSRELEEIQAIMDDFPIAHEAESFEEWEEKLRTGWENIVEEGYLSEKPEHTVLNNNSSLYIREEKKVKEAGEKREVKDTKDALGNGLALIKQFRSENQKEGMIFGAPLRMRGESIIPKDYNRLPSLIWLRAFQVGNQYYSAFLFLTAPFPELQTEIRKGKGKKNKVYKNYPVNQNDAVRLFKAKLKANNYRRICGHE</sequence>